<dbReference type="PANTHER" id="PTHR13954">
    <property type="entry name" value="IRE1-RELATED"/>
    <property type="match status" value="1"/>
</dbReference>
<dbReference type="InterPro" id="IPR012340">
    <property type="entry name" value="NA-bd_OB-fold"/>
</dbReference>
<protein>
    <recommendedName>
        <fullName evidence="1">Protein kinase domain-containing protein</fullName>
    </recommendedName>
</protein>
<dbReference type="GO" id="GO:0005524">
    <property type="term" value="F:ATP binding"/>
    <property type="evidence" value="ECO:0007669"/>
    <property type="project" value="InterPro"/>
</dbReference>
<dbReference type="GO" id="GO:1990604">
    <property type="term" value="C:IRE1-TRAF2-ASK1 complex"/>
    <property type="evidence" value="ECO:0007669"/>
    <property type="project" value="TreeGrafter"/>
</dbReference>
<dbReference type="PANTHER" id="PTHR13954:SF6">
    <property type="entry name" value="NON-SPECIFIC SERINE_THREONINE PROTEIN KINASE"/>
    <property type="match status" value="1"/>
</dbReference>
<evidence type="ECO:0000313" key="2">
    <source>
        <dbReference type="EMBL" id="CAH0108725.1"/>
    </source>
</evidence>
<dbReference type="Gene3D" id="1.10.510.10">
    <property type="entry name" value="Transferase(Phosphotransferase) domain 1"/>
    <property type="match status" value="1"/>
</dbReference>
<dbReference type="GO" id="GO:0070059">
    <property type="term" value="P:intrinsic apoptotic signaling pathway in response to endoplasmic reticulum stress"/>
    <property type="evidence" value="ECO:0007669"/>
    <property type="project" value="TreeGrafter"/>
</dbReference>
<organism evidence="2 3">
    <name type="scientific">Daphnia galeata</name>
    <dbReference type="NCBI Taxonomy" id="27404"/>
    <lineage>
        <taxon>Eukaryota</taxon>
        <taxon>Metazoa</taxon>
        <taxon>Ecdysozoa</taxon>
        <taxon>Arthropoda</taxon>
        <taxon>Crustacea</taxon>
        <taxon>Branchiopoda</taxon>
        <taxon>Diplostraca</taxon>
        <taxon>Cladocera</taxon>
        <taxon>Anomopoda</taxon>
        <taxon>Daphniidae</taxon>
        <taxon>Daphnia</taxon>
    </lineage>
</organism>
<name>A0A8J2WMJ7_9CRUS</name>
<gene>
    <name evidence="2" type="ORF">DGAL_LOCUS12125</name>
</gene>
<dbReference type="AlphaFoldDB" id="A0A8J2WMJ7"/>
<dbReference type="SUPFAM" id="SSF50249">
    <property type="entry name" value="Nucleic acid-binding proteins"/>
    <property type="match status" value="1"/>
</dbReference>
<dbReference type="GO" id="GO:0004674">
    <property type="term" value="F:protein serine/threonine kinase activity"/>
    <property type="evidence" value="ECO:0007669"/>
    <property type="project" value="InterPro"/>
</dbReference>
<dbReference type="Proteomes" id="UP000789390">
    <property type="component" value="Unassembled WGS sequence"/>
</dbReference>
<dbReference type="Pfam" id="PF00069">
    <property type="entry name" value="Pkinase"/>
    <property type="match status" value="1"/>
</dbReference>
<dbReference type="GO" id="GO:0051082">
    <property type="term" value="F:unfolded protein binding"/>
    <property type="evidence" value="ECO:0007669"/>
    <property type="project" value="TreeGrafter"/>
</dbReference>
<dbReference type="InterPro" id="IPR000719">
    <property type="entry name" value="Prot_kinase_dom"/>
</dbReference>
<evidence type="ECO:0000313" key="3">
    <source>
        <dbReference type="Proteomes" id="UP000789390"/>
    </source>
</evidence>
<dbReference type="CDD" id="cd00180">
    <property type="entry name" value="PKc"/>
    <property type="match status" value="1"/>
</dbReference>
<comment type="caution">
    <text evidence="2">The sequence shown here is derived from an EMBL/GenBank/DDBJ whole genome shotgun (WGS) entry which is preliminary data.</text>
</comment>
<dbReference type="Gene3D" id="2.40.50.140">
    <property type="entry name" value="Nucleic acid-binding proteins"/>
    <property type="match status" value="1"/>
</dbReference>
<dbReference type="PROSITE" id="PS50011">
    <property type="entry name" value="PROTEIN_KINASE_DOM"/>
    <property type="match status" value="1"/>
</dbReference>
<keyword evidence="3" id="KW-1185">Reference proteome</keyword>
<dbReference type="GO" id="GO:0004521">
    <property type="term" value="F:RNA endonuclease activity"/>
    <property type="evidence" value="ECO:0007669"/>
    <property type="project" value="InterPro"/>
</dbReference>
<dbReference type="OrthoDB" id="10261027at2759"/>
<dbReference type="InterPro" id="IPR045133">
    <property type="entry name" value="IRE1/2-like"/>
</dbReference>
<sequence>MDVKIEVKTEPSTDAVVAEFPEVTCCIDSSIDGVLGKNVTGTSWVFRGTYNHQNVAIKRVPVDEVEETKQNVLISELDHKNVVKLIHIEGNHFFKFFILELCDGSLQGFFDQDYTRPMPSDVQVLSQLSRGLDYIHSKGLVYCKIKPENILISLTTPVVMKWADFGLTKLTDSSGSVGSAESLCWMAPEFQYSSCKLGLANDHFANAVIVRMIAKEPTDRITLAEVMDGLKPKPIPPQPPIPPAVVASPPAPRTIHARVVLGPEIEVWKKNAGFNMKFFTMLLRDDTGEVKASAFGENYSKFCPLFEVGGEYAIKRATLKLNKFGEKELSLKKETTIRSL</sequence>
<proteinExistence type="predicted"/>
<dbReference type="GO" id="GO:0036498">
    <property type="term" value="P:IRE1-mediated unfolded protein response"/>
    <property type="evidence" value="ECO:0007669"/>
    <property type="project" value="TreeGrafter"/>
</dbReference>
<feature type="domain" description="Protein kinase" evidence="1">
    <location>
        <begin position="29"/>
        <end position="279"/>
    </location>
</feature>
<evidence type="ECO:0000259" key="1">
    <source>
        <dbReference type="PROSITE" id="PS50011"/>
    </source>
</evidence>
<dbReference type="SUPFAM" id="SSF56112">
    <property type="entry name" value="Protein kinase-like (PK-like)"/>
    <property type="match status" value="1"/>
</dbReference>
<dbReference type="InterPro" id="IPR011009">
    <property type="entry name" value="Kinase-like_dom_sf"/>
</dbReference>
<reference evidence="2" key="1">
    <citation type="submission" date="2021-11" db="EMBL/GenBank/DDBJ databases">
        <authorList>
            <person name="Schell T."/>
        </authorList>
    </citation>
    <scope>NUCLEOTIDE SEQUENCE</scope>
    <source>
        <strain evidence="2">M5</strain>
    </source>
</reference>
<dbReference type="EMBL" id="CAKKLH010000287">
    <property type="protein sequence ID" value="CAH0108725.1"/>
    <property type="molecule type" value="Genomic_DNA"/>
</dbReference>
<accession>A0A8J2WMJ7</accession>